<keyword evidence="4" id="KW-0547">Nucleotide-binding</keyword>
<evidence type="ECO:0000259" key="9">
    <source>
        <dbReference type="PROSITE" id="PS51278"/>
    </source>
</evidence>
<evidence type="ECO:0000256" key="3">
    <source>
        <dbReference type="ARBA" id="ARBA00012737"/>
    </source>
</evidence>
<evidence type="ECO:0000256" key="4">
    <source>
        <dbReference type="ARBA" id="ARBA00022741"/>
    </source>
</evidence>
<dbReference type="PIRSF" id="PIRSF001589">
    <property type="entry name" value="Asn_synthetase_glu-h"/>
    <property type="match status" value="1"/>
</dbReference>
<dbReference type="InterPro" id="IPR006426">
    <property type="entry name" value="Asn_synth_AEB"/>
</dbReference>
<comment type="pathway">
    <text evidence="1">Amino-acid biosynthesis; L-asparagine biosynthesis; L-asparagine from L-aspartate (L-Gln route): step 1/1.</text>
</comment>
<protein>
    <recommendedName>
        <fullName evidence="3">asparagine synthase (glutamine-hydrolyzing)</fullName>
        <ecNumber evidence="3">6.3.5.4</ecNumber>
    </recommendedName>
</protein>
<name>A0ABN2CPM0_9ACTN</name>
<dbReference type="InterPro" id="IPR051786">
    <property type="entry name" value="ASN_synthetase/amidase"/>
</dbReference>
<sequence>MCGFTGWLSSERDLTRERAALAAMTETMACRGPDESGTWVRPSIALGHRRLAVIDLPGGKQPMTVDTPAGTVALVFAGEIYNFVELRTLLEKHGHRFRTGSDTEVLLRGYLEWGDQLAGRLNGMFAAGIWDGPRRRLVLLRDRLGVKPLYYFPTPDGVVFGSEPKAILASPCAEPVVDADGLRELVELTQPPGWSLWKGMRSVVPGSMVTVDDSGIRTMSYWQLAAAAHGQDQRSTVDTVRSLFADSVQRQLVSDVPRCILLSGGLDSSAITGVAAESLRDQAEQLRTFSVEVSNNQDGFVVDPVHAAPDTPFALEMAAHVGSKHEVVQLQAGQMADPAIRRAAVAARDAPTFGQMDASLYLLFKAIREESTVALSGESADELFGGYKWFHDPRIATARTFPWLAAGLGSFGIRGSALDPELVRKLDIPAYVADQYATAVAEVDHLDGESGTTRQMRTLSYLALRRFLQMWLERKDRMSMAVGLEVRVPFCDHRLVEYVYNVPWALKSFDHREKSLLRHATSQVMPRSVALREKSGYPWSHDPSYESEVRAQARELAADPTSRVFSVVPRKWLQEATSSDRPDDVSTASLDWVLDLHHWFDIYRPSIAI</sequence>
<gene>
    <name evidence="10" type="primary">asnB_1</name>
    <name evidence="10" type="ORF">GCM10009804_18620</name>
</gene>
<dbReference type="SUPFAM" id="SSF52402">
    <property type="entry name" value="Adenine nucleotide alpha hydrolases-like"/>
    <property type="match status" value="1"/>
</dbReference>
<dbReference type="Pfam" id="PF00733">
    <property type="entry name" value="Asn_synthase"/>
    <property type="match status" value="1"/>
</dbReference>
<comment type="similarity">
    <text evidence="2">Belongs to the asparagine synthetase family.</text>
</comment>
<keyword evidence="11" id="KW-1185">Reference proteome</keyword>
<dbReference type="Gene3D" id="3.60.20.10">
    <property type="entry name" value="Glutamine Phosphoribosylpyrophosphate, subunit 1, domain 1"/>
    <property type="match status" value="1"/>
</dbReference>
<dbReference type="PROSITE" id="PS51278">
    <property type="entry name" value="GATASE_TYPE_2"/>
    <property type="match status" value="1"/>
</dbReference>
<dbReference type="Gene3D" id="3.40.50.620">
    <property type="entry name" value="HUPs"/>
    <property type="match status" value="1"/>
</dbReference>
<proteinExistence type="inferred from homology"/>
<dbReference type="Proteomes" id="UP001501705">
    <property type="component" value="Unassembled WGS sequence"/>
</dbReference>
<dbReference type="EC" id="6.3.5.4" evidence="3"/>
<dbReference type="NCBIfam" id="TIGR01536">
    <property type="entry name" value="asn_synth_AEB"/>
    <property type="match status" value="1"/>
</dbReference>
<evidence type="ECO:0000313" key="11">
    <source>
        <dbReference type="Proteomes" id="UP001501705"/>
    </source>
</evidence>
<dbReference type="RefSeq" id="WP_344232988.1">
    <property type="nucleotide sequence ID" value="NZ_BAAAPH010000005.1"/>
</dbReference>
<evidence type="ECO:0000256" key="8">
    <source>
        <dbReference type="ARBA" id="ARBA00048741"/>
    </source>
</evidence>
<evidence type="ECO:0000256" key="7">
    <source>
        <dbReference type="ARBA" id="ARBA00022962"/>
    </source>
</evidence>
<feature type="domain" description="Glutamine amidotransferase type-2" evidence="9">
    <location>
        <begin position="2"/>
        <end position="214"/>
    </location>
</feature>
<reference evidence="10 11" key="1">
    <citation type="journal article" date="2019" name="Int. J. Syst. Evol. Microbiol.">
        <title>The Global Catalogue of Microorganisms (GCM) 10K type strain sequencing project: providing services to taxonomists for standard genome sequencing and annotation.</title>
        <authorList>
            <consortium name="The Broad Institute Genomics Platform"/>
            <consortium name="The Broad Institute Genome Sequencing Center for Infectious Disease"/>
            <person name="Wu L."/>
            <person name="Ma J."/>
        </authorList>
    </citation>
    <scope>NUCLEOTIDE SEQUENCE [LARGE SCALE GENOMIC DNA]</scope>
    <source>
        <strain evidence="10 11">JCM 15572</strain>
    </source>
</reference>
<dbReference type="InterPro" id="IPR014729">
    <property type="entry name" value="Rossmann-like_a/b/a_fold"/>
</dbReference>
<dbReference type="CDD" id="cd01991">
    <property type="entry name" value="Asn_synthase_B_C"/>
    <property type="match status" value="1"/>
</dbReference>
<dbReference type="InterPro" id="IPR001962">
    <property type="entry name" value="Asn_synthase"/>
</dbReference>
<organism evidence="10 11">
    <name type="scientific">Kribbella hippodromi</name>
    <dbReference type="NCBI Taxonomy" id="434347"/>
    <lineage>
        <taxon>Bacteria</taxon>
        <taxon>Bacillati</taxon>
        <taxon>Actinomycetota</taxon>
        <taxon>Actinomycetes</taxon>
        <taxon>Propionibacteriales</taxon>
        <taxon>Kribbellaceae</taxon>
        <taxon>Kribbella</taxon>
    </lineage>
</organism>
<comment type="caution">
    <text evidence="10">The sequence shown here is derived from an EMBL/GenBank/DDBJ whole genome shotgun (WGS) entry which is preliminary data.</text>
</comment>
<dbReference type="InterPro" id="IPR017932">
    <property type="entry name" value="GATase_2_dom"/>
</dbReference>
<dbReference type="EMBL" id="BAAAPH010000005">
    <property type="protein sequence ID" value="GAA1562180.1"/>
    <property type="molecule type" value="Genomic_DNA"/>
</dbReference>
<dbReference type="InterPro" id="IPR033738">
    <property type="entry name" value="AsnB_N"/>
</dbReference>
<dbReference type="PANTHER" id="PTHR43284:SF1">
    <property type="entry name" value="ASPARAGINE SYNTHETASE"/>
    <property type="match status" value="1"/>
</dbReference>
<comment type="catalytic activity">
    <reaction evidence="8">
        <text>L-aspartate + L-glutamine + ATP + H2O = L-asparagine + L-glutamate + AMP + diphosphate + H(+)</text>
        <dbReference type="Rhea" id="RHEA:12228"/>
        <dbReference type="ChEBI" id="CHEBI:15377"/>
        <dbReference type="ChEBI" id="CHEBI:15378"/>
        <dbReference type="ChEBI" id="CHEBI:29985"/>
        <dbReference type="ChEBI" id="CHEBI:29991"/>
        <dbReference type="ChEBI" id="CHEBI:30616"/>
        <dbReference type="ChEBI" id="CHEBI:33019"/>
        <dbReference type="ChEBI" id="CHEBI:58048"/>
        <dbReference type="ChEBI" id="CHEBI:58359"/>
        <dbReference type="ChEBI" id="CHEBI:456215"/>
        <dbReference type="EC" id="6.3.5.4"/>
    </reaction>
</comment>
<dbReference type="Pfam" id="PF13537">
    <property type="entry name" value="GATase_7"/>
    <property type="match status" value="1"/>
</dbReference>
<evidence type="ECO:0000256" key="5">
    <source>
        <dbReference type="ARBA" id="ARBA00022840"/>
    </source>
</evidence>
<keyword evidence="6" id="KW-0061">Asparagine biosynthesis</keyword>
<keyword evidence="7" id="KW-0315">Glutamine amidotransferase</keyword>
<dbReference type="CDD" id="cd00712">
    <property type="entry name" value="AsnB"/>
    <property type="match status" value="1"/>
</dbReference>
<dbReference type="PANTHER" id="PTHR43284">
    <property type="entry name" value="ASPARAGINE SYNTHETASE (GLUTAMINE-HYDROLYZING)"/>
    <property type="match status" value="1"/>
</dbReference>
<keyword evidence="5" id="KW-0067">ATP-binding</keyword>
<evidence type="ECO:0000256" key="1">
    <source>
        <dbReference type="ARBA" id="ARBA00005187"/>
    </source>
</evidence>
<evidence type="ECO:0000256" key="6">
    <source>
        <dbReference type="ARBA" id="ARBA00022888"/>
    </source>
</evidence>
<evidence type="ECO:0000256" key="2">
    <source>
        <dbReference type="ARBA" id="ARBA00005752"/>
    </source>
</evidence>
<keyword evidence="6" id="KW-0028">Amino-acid biosynthesis</keyword>
<accession>A0ABN2CPM0</accession>
<evidence type="ECO:0000313" key="10">
    <source>
        <dbReference type="EMBL" id="GAA1562180.1"/>
    </source>
</evidence>
<dbReference type="InterPro" id="IPR029055">
    <property type="entry name" value="Ntn_hydrolases_N"/>
</dbReference>
<dbReference type="SUPFAM" id="SSF56235">
    <property type="entry name" value="N-terminal nucleophile aminohydrolases (Ntn hydrolases)"/>
    <property type="match status" value="1"/>
</dbReference>